<dbReference type="Proteomes" id="UP000431744">
    <property type="component" value="Unassembled WGS sequence"/>
</dbReference>
<reference evidence="7 8" key="1">
    <citation type="submission" date="2019-09" db="EMBL/GenBank/DDBJ databases">
        <title>Phylogeny of genus Pseudoclavibacter and closely related genus.</title>
        <authorList>
            <person name="Li Y."/>
        </authorList>
    </citation>
    <scope>NUCLEOTIDE SEQUENCE [LARGE SCALE GENOMIC DNA]</scope>
    <source>
        <strain evidence="7 8">EGI 60007</strain>
    </source>
</reference>
<evidence type="ECO:0000256" key="1">
    <source>
        <dbReference type="ARBA" id="ARBA00007812"/>
    </source>
</evidence>
<dbReference type="PANTHER" id="PTHR18968:SF13">
    <property type="entry name" value="ACETOLACTATE SYNTHASE CATALYTIC SUBUNIT, MITOCHONDRIAL"/>
    <property type="match status" value="1"/>
</dbReference>
<accession>A0A6H9WLP1</accession>
<dbReference type="SUPFAM" id="SSF52467">
    <property type="entry name" value="DHS-like NAD/FAD-binding domain"/>
    <property type="match status" value="1"/>
</dbReference>
<evidence type="ECO:0000259" key="6">
    <source>
        <dbReference type="Pfam" id="PF02776"/>
    </source>
</evidence>
<dbReference type="GO" id="GO:0030976">
    <property type="term" value="F:thiamine pyrophosphate binding"/>
    <property type="evidence" value="ECO:0007669"/>
    <property type="project" value="InterPro"/>
</dbReference>
<protein>
    <submittedName>
        <fullName evidence="7">Thiamine pyrophosphate-binding protein</fullName>
    </submittedName>
</protein>
<dbReference type="InterPro" id="IPR045229">
    <property type="entry name" value="TPP_enz"/>
</dbReference>
<dbReference type="AlphaFoldDB" id="A0A6H9WLP1"/>
<dbReference type="OrthoDB" id="4494979at2"/>
<dbReference type="InterPro" id="IPR011766">
    <property type="entry name" value="TPP_enzyme_TPP-bd"/>
</dbReference>
<comment type="caution">
    <text evidence="7">The sequence shown here is derived from an EMBL/GenBank/DDBJ whole genome shotgun (WGS) entry which is preliminary data.</text>
</comment>
<evidence type="ECO:0000256" key="2">
    <source>
        <dbReference type="ARBA" id="ARBA00023052"/>
    </source>
</evidence>
<dbReference type="SUPFAM" id="SSF52518">
    <property type="entry name" value="Thiamin diphosphate-binding fold (THDP-binding)"/>
    <property type="match status" value="2"/>
</dbReference>
<dbReference type="CDD" id="cd07035">
    <property type="entry name" value="TPP_PYR_POX_like"/>
    <property type="match status" value="1"/>
</dbReference>
<comment type="similarity">
    <text evidence="1 3">Belongs to the TPP enzyme family.</text>
</comment>
<proteinExistence type="inferred from homology"/>
<keyword evidence="2 3" id="KW-0786">Thiamine pyrophosphate</keyword>
<dbReference type="Pfam" id="PF00205">
    <property type="entry name" value="TPP_enzyme_M"/>
    <property type="match status" value="1"/>
</dbReference>
<dbReference type="Pfam" id="PF02775">
    <property type="entry name" value="TPP_enzyme_C"/>
    <property type="match status" value="1"/>
</dbReference>
<evidence type="ECO:0000259" key="5">
    <source>
        <dbReference type="Pfam" id="PF02775"/>
    </source>
</evidence>
<evidence type="ECO:0000313" key="8">
    <source>
        <dbReference type="Proteomes" id="UP000431744"/>
    </source>
</evidence>
<sequence length="571" mass="59223">MTAEQPHAAVAERYRDTTGRAVLETIRAYGVTTVFGIPGTHNLELYRPLAELGIRAVTNRHEQGSGYGADGWAQQRGLPGVVITTSGPGLQNAMSAVGTAFCESRPLLVISPGAAIGDEFADRGTLHETKDATAMAGAVAEWSRRAHTAAEAVEAVHDAFALFATRRPRPVHLEIPLDVLEAPASEEVPASARAARPAPERPAIDADAVAAAAALLAEADSPVIVAGGGATGTAAELRALAERLGAPVLTTINGKGTLDEHHPLALGANLRLAAAREVAETADVLLVVGSKLGEAELWVPRLDARGRVIRVDLEASQLHKNLDAEIGIAGDSRDVLEALLGSLVPLPVAADGTATEGARALPDLVDLRAAIAGETRGIHPSTVALAEEIARTMPADAVVAGDSSQIVYLGLANVLRQSRPHSLLYTPTYATLGYGLPAAIGARVALDERGERRPVITVIGDGALMFCVNELATAIEQGLDLTVVCVDNGGYGEIGENQSDRGIPPIGVELAQPDWVALADAFGATGRRAEDWDDIGPQIAAAVAAGGVQLVHIPHDQVVPAWAGADERSMP</sequence>
<evidence type="ECO:0000313" key="7">
    <source>
        <dbReference type="EMBL" id="KAB1646832.1"/>
    </source>
</evidence>
<gene>
    <name evidence="7" type="ORF">F8O04_13955</name>
</gene>
<dbReference type="GO" id="GO:0050660">
    <property type="term" value="F:flavin adenine dinucleotide binding"/>
    <property type="evidence" value="ECO:0007669"/>
    <property type="project" value="TreeGrafter"/>
</dbReference>
<evidence type="ECO:0000256" key="3">
    <source>
        <dbReference type="RuleBase" id="RU362132"/>
    </source>
</evidence>
<dbReference type="Gene3D" id="3.40.50.970">
    <property type="match status" value="2"/>
</dbReference>
<dbReference type="GO" id="GO:0003984">
    <property type="term" value="F:acetolactate synthase activity"/>
    <property type="evidence" value="ECO:0007669"/>
    <property type="project" value="TreeGrafter"/>
</dbReference>
<dbReference type="CDD" id="cd00568">
    <property type="entry name" value="TPP_enzymes"/>
    <property type="match status" value="1"/>
</dbReference>
<dbReference type="GO" id="GO:0005948">
    <property type="term" value="C:acetolactate synthase complex"/>
    <property type="evidence" value="ECO:0007669"/>
    <property type="project" value="TreeGrafter"/>
</dbReference>
<dbReference type="InterPro" id="IPR029035">
    <property type="entry name" value="DHS-like_NAD/FAD-binding_dom"/>
</dbReference>
<feature type="domain" description="Thiamine pyrophosphate enzyme TPP-binding" evidence="5">
    <location>
        <begin position="411"/>
        <end position="553"/>
    </location>
</feature>
<dbReference type="RefSeq" id="WP_158029998.1">
    <property type="nucleotide sequence ID" value="NZ_BMHG01000002.1"/>
</dbReference>
<keyword evidence="8" id="KW-1185">Reference proteome</keyword>
<dbReference type="GO" id="GO:0009099">
    <property type="term" value="P:L-valine biosynthetic process"/>
    <property type="evidence" value="ECO:0007669"/>
    <property type="project" value="TreeGrafter"/>
</dbReference>
<dbReference type="PANTHER" id="PTHR18968">
    <property type="entry name" value="THIAMINE PYROPHOSPHATE ENZYMES"/>
    <property type="match status" value="1"/>
</dbReference>
<dbReference type="Pfam" id="PF02776">
    <property type="entry name" value="TPP_enzyme_N"/>
    <property type="match status" value="1"/>
</dbReference>
<dbReference type="Gene3D" id="3.40.50.1220">
    <property type="entry name" value="TPP-binding domain"/>
    <property type="match status" value="1"/>
</dbReference>
<dbReference type="GO" id="GO:0009097">
    <property type="term" value="P:isoleucine biosynthetic process"/>
    <property type="evidence" value="ECO:0007669"/>
    <property type="project" value="TreeGrafter"/>
</dbReference>
<dbReference type="GO" id="GO:0000287">
    <property type="term" value="F:magnesium ion binding"/>
    <property type="evidence" value="ECO:0007669"/>
    <property type="project" value="InterPro"/>
</dbReference>
<dbReference type="InterPro" id="IPR012000">
    <property type="entry name" value="Thiamin_PyroP_enz_cen_dom"/>
</dbReference>
<organism evidence="7 8">
    <name type="scientific">Pseudoclavibacter endophyticus</name>
    <dbReference type="NCBI Taxonomy" id="1778590"/>
    <lineage>
        <taxon>Bacteria</taxon>
        <taxon>Bacillati</taxon>
        <taxon>Actinomycetota</taxon>
        <taxon>Actinomycetes</taxon>
        <taxon>Micrococcales</taxon>
        <taxon>Microbacteriaceae</taxon>
        <taxon>Pseudoclavibacter</taxon>
    </lineage>
</organism>
<feature type="domain" description="Thiamine pyrophosphate enzyme N-terminal TPP-binding" evidence="6">
    <location>
        <begin position="17"/>
        <end position="134"/>
    </location>
</feature>
<evidence type="ECO:0000259" key="4">
    <source>
        <dbReference type="Pfam" id="PF00205"/>
    </source>
</evidence>
<name>A0A6H9WLP1_9MICO</name>
<dbReference type="EMBL" id="WBJY01000004">
    <property type="protein sequence ID" value="KAB1646832.1"/>
    <property type="molecule type" value="Genomic_DNA"/>
</dbReference>
<dbReference type="InterPro" id="IPR012001">
    <property type="entry name" value="Thiamin_PyroP_enz_TPP-bd_dom"/>
</dbReference>
<feature type="domain" description="Thiamine pyrophosphate enzyme central" evidence="4">
    <location>
        <begin position="209"/>
        <end position="339"/>
    </location>
</feature>
<dbReference type="InterPro" id="IPR029061">
    <property type="entry name" value="THDP-binding"/>
</dbReference>